<sequence>MPFKIILYFAGLVLPFSFCMGQSDIKLIAHRGGIVDSTYTENGFPALKKAAEAGYQMIEIDIRKSKDGILLANHDPNFSRYYGFPGKVTETNWVEIQKLSSKTDQNTPLKLEDIFRFCQSNELDIMLDNKIDGLDVAIFNQLISLLDQYNLRKNALMIGTDESIEFFTGKIKLSCTRKQLEENKKRTDYNAGHYFLFERPANLNKGDVLWASNEKILVVAAINKYHYKNQTDLYKRAESDCKKMQEYGVKYFQIDSEFGQFF</sequence>
<dbReference type="STRING" id="408657.SAMN04487995_1691"/>
<evidence type="ECO:0000259" key="1">
    <source>
        <dbReference type="PROSITE" id="PS51704"/>
    </source>
</evidence>
<dbReference type="InterPro" id="IPR030395">
    <property type="entry name" value="GP_PDE_dom"/>
</dbReference>
<proteinExistence type="predicted"/>
<feature type="domain" description="GP-PDE" evidence="1">
    <location>
        <begin position="25"/>
        <end position="262"/>
    </location>
</feature>
<evidence type="ECO:0000313" key="2">
    <source>
        <dbReference type="EMBL" id="SEI62024.1"/>
    </source>
</evidence>
<dbReference type="EMBL" id="FNXY01000002">
    <property type="protein sequence ID" value="SEI62024.1"/>
    <property type="molecule type" value="Genomic_DNA"/>
</dbReference>
<keyword evidence="3" id="KW-1185">Reference proteome</keyword>
<dbReference type="GO" id="GO:0006629">
    <property type="term" value="P:lipid metabolic process"/>
    <property type="evidence" value="ECO:0007669"/>
    <property type="project" value="InterPro"/>
</dbReference>
<reference evidence="2 3" key="1">
    <citation type="submission" date="2016-10" db="EMBL/GenBank/DDBJ databases">
        <authorList>
            <person name="de Groot N.N."/>
        </authorList>
    </citation>
    <scope>NUCLEOTIDE SEQUENCE [LARGE SCALE GENOMIC DNA]</scope>
    <source>
        <strain evidence="2 3">DSM 19938</strain>
    </source>
</reference>
<dbReference type="PANTHER" id="PTHR46211">
    <property type="entry name" value="GLYCEROPHOSPHORYL DIESTER PHOSPHODIESTERASE"/>
    <property type="match status" value="1"/>
</dbReference>
<evidence type="ECO:0000313" key="3">
    <source>
        <dbReference type="Proteomes" id="UP000199532"/>
    </source>
</evidence>
<protein>
    <submittedName>
        <fullName evidence="2">Glycerophosphoryl diester phosphodiesterase family protein</fullName>
    </submittedName>
</protein>
<dbReference type="PANTHER" id="PTHR46211:SF14">
    <property type="entry name" value="GLYCEROPHOSPHODIESTER PHOSPHODIESTERASE"/>
    <property type="match status" value="1"/>
</dbReference>
<dbReference type="InterPro" id="IPR017946">
    <property type="entry name" value="PLC-like_Pdiesterase_TIM-brl"/>
</dbReference>
<dbReference type="PROSITE" id="PS51704">
    <property type="entry name" value="GP_PDE"/>
    <property type="match status" value="1"/>
</dbReference>
<dbReference type="Proteomes" id="UP000199532">
    <property type="component" value="Unassembled WGS sequence"/>
</dbReference>
<dbReference type="Gene3D" id="3.20.20.190">
    <property type="entry name" value="Phosphatidylinositol (PI) phosphodiesterase"/>
    <property type="match status" value="1"/>
</dbReference>
<dbReference type="GO" id="GO:0008081">
    <property type="term" value="F:phosphoric diester hydrolase activity"/>
    <property type="evidence" value="ECO:0007669"/>
    <property type="project" value="InterPro"/>
</dbReference>
<gene>
    <name evidence="2" type="ORF">SAMN04487995_1691</name>
</gene>
<dbReference type="OrthoDB" id="384721at2"/>
<dbReference type="SUPFAM" id="SSF51695">
    <property type="entry name" value="PLC-like phosphodiesterases"/>
    <property type="match status" value="1"/>
</dbReference>
<dbReference type="AlphaFoldDB" id="A0A1H6S807"/>
<name>A0A1H6S807_9BACT</name>
<dbReference type="Pfam" id="PF03009">
    <property type="entry name" value="GDPD"/>
    <property type="match status" value="1"/>
</dbReference>
<organism evidence="2 3">
    <name type="scientific">Dyadobacter koreensis</name>
    <dbReference type="NCBI Taxonomy" id="408657"/>
    <lineage>
        <taxon>Bacteria</taxon>
        <taxon>Pseudomonadati</taxon>
        <taxon>Bacteroidota</taxon>
        <taxon>Cytophagia</taxon>
        <taxon>Cytophagales</taxon>
        <taxon>Spirosomataceae</taxon>
        <taxon>Dyadobacter</taxon>
    </lineage>
</organism>
<dbReference type="RefSeq" id="WP_090334518.1">
    <property type="nucleotide sequence ID" value="NZ_FNXY01000002.1"/>
</dbReference>
<accession>A0A1H6S807</accession>